<proteinExistence type="predicted"/>
<dbReference type="InterPro" id="IPR008942">
    <property type="entry name" value="ENTH_VHS"/>
</dbReference>
<evidence type="ECO:0000313" key="2">
    <source>
        <dbReference type="EMBL" id="EFA77990.1"/>
    </source>
</evidence>
<gene>
    <name evidence="2" type="ORF">PPL_08635</name>
</gene>
<keyword evidence="3" id="KW-1185">Reference proteome</keyword>
<evidence type="ECO:0000313" key="3">
    <source>
        <dbReference type="Proteomes" id="UP000001396"/>
    </source>
</evidence>
<dbReference type="InParanoid" id="D3BJB0"/>
<dbReference type="RefSeq" id="XP_020430118.1">
    <property type="nucleotide sequence ID" value="XM_020579443.1"/>
</dbReference>
<dbReference type="Proteomes" id="UP000001396">
    <property type="component" value="Unassembled WGS sequence"/>
</dbReference>
<evidence type="ECO:0000256" key="1">
    <source>
        <dbReference type="SAM" id="MobiDB-lite"/>
    </source>
</evidence>
<dbReference type="AlphaFoldDB" id="D3BJB0"/>
<feature type="compositionally biased region" description="Low complexity" evidence="1">
    <location>
        <begin position="164"/>
        <end position="205"/>
    </location>
</feature>
<reference evidence="2 3" key="1">
    <citation type="journal article" date="2011" name="Genome Res.">
        <title>Phylogeny-wide analysis of social amoeba genomes highlights ancient origins for complex intercellular communication.</title>
        <authorList>
            <person name="Heidel A.J."/>
            <person name="Lawal H.M."/>
            <person name="Felder M."/>
            <person name="Schilde C."/>
            <person name="Helps N.R."/>
            <person name="Tunggal B."/>
            <person name="Rivero F."/>
            <person name="John U."/>
            <person name="Schleicher M."/>
            <person name="Eichinger L."/>
            <person name="Platzer M."/>
            <person name="Noegel A.A."/>
            <person name="Schaap P."/>
            <person name="Gloeckner G."/>
        </authorList>
    </citation>
    <scope>NUCLEOTIDE SEQUENCE [LARGE SCALE GENOMIC DNA]</scope>
    <source>
        <strain evidence="3">ATCC 26659 / Pp 5 / PN500</strain>
    </source>
</reference>
<dbReference type="Gene3D" id="1.25.40.90">
    <property type="match status" value="1"/>
</dbReference>
<name>D3BJB0_HETP5</name>
<feature type="region of interest" description="Disordered" evidence="1">
    <location>
        <begin position="164"/>
        <end position="223"/>
    </location>
</feature>
<accession>D3BJB0</accession>
<comment type="caution">
    <text evidence="2">The sequence shown here is derived from an EMBL/GenBank/DDBJ whole genome shotgun (WGS) entry which is preliminary data.</text>
</comment>
<dbReference type="GeneID" id="31364114"/>
<organism evidence="2 3">
    <name type="scientific">Heterostelium pallidum (strain ATCC 26659 / Pp 5 / PN500)</name>
    <name type="common">Cellular slime mold</name>
    <name type="synonym">Polysphondylium pallidum</name>
    <dbReference type="NCBI Taxonomy" id="670386"/>
    <lineage>
        <taxon>Eukaryota</taxon>
        <taxon>Amoebozoa</taxon>
        <taxon>Evosea</taxon>
        <taxon>Eumycetozoa</taxon>
        <taxon>Dictyostelia</taxon>
        <taxon>Acytosteliales</taxon>
        <taxon>Acytosteliaceae</taxon>
        <taxon>Heterostelium</taxon>
    </lineage>
</organism>
<protein>
    <submittedName>
        <fullName evidence="2">Uncharacterized protein</fullName>
    </submittedName>
</protein>
<dbReference type="EMBL" id="ADBJ01000038">
    <property type="protein sequence ID" value="EFA77990.1"/>
    <property type="molecule type" value="Genomic_DNA"/>
</dbReference>
<sequence length="233" mass="27669">MEHFNSVQSFDDFPTERFKEQLEVLSTSKESIDKATQFVVENVSVIDDLFEVLLNRMRKVCVMSKVEENSILRKKERGREECIWEKNNIFDDTLLSKANSILSGTINYKKQFKLSDWSFDDIDMTNYYFESSNNNNNNNDNNNNNINFHQSHQQNSMNIDQFNYNTTADNYNSNSNSYQNNNNNVDFKQPQQQQHTNFNNNDNNQPMNIDYQQDRPYSPNSTNNYQLLFDYRI</sequence>